<dbReference type="OrthoDB" id="2445272at2759"/>
<keyword evidence="2" id="KW-1185">Reference proteome</keyword>
<proteinExistence type="predicted"/>
<accession>A0A9W4X050</accession>
<dbReference type="EMBL" id="CAMKVN010003687">
    <property type="protein sequence ID" value="CAI2185357.1"/>
    <property type="molecule type" value="Genomic_DNA"/>
</dbReference>
<gene>
    <name evidence="1" type="ORF">FWILDA_LOCUS12036</name>
</gene>
<name>A0A9W4X050_9GLOM</name>
<reference evidence="1" key="1">
    <citation type="submission" date="2022-08" db="EMBL/GenBank/DDBJ databases">
        <authorList>
            <person name="Kallberg Y."/>
            <person name="Tangrot J."/>
            <person name="Rosling A."/>
        </authorList>
    </citation>
    <scope>NUCLEOTIDE SEQUENCE</scope>
    <source>
        <strain evidence="1">Wild A</strain>
    </source>
</reference>
<protein>
    <submittedName>
        <fullName evidence="1">2783_t:CDS:1</fullName>
    </submittedName>
</protein>
<sequence length="236" mass="27583">MGNIDKPVITMYKYIEKTRIHQFIRYIIETNLEAFENESCCLNDYHGISISSGSSIGKMRHGFETINIIKDLKQIQDGSFEVIHIFVQIFPESSLVHFDKRPLCNPSTRCYPCDSSHLQKFDNPGHLSVTDYNVYDVYMTPMDIENSLDFMDSIIELLKMKRPFASAKQAKEILRFFVNWVKIKYSINRWLDCVGGKKDPKEITDEKRFPINKTPTEEFTLEDFEKELKKAIKNSL</sequence>
<evidence type="ECO:0000313" key="2">
    <source>
        <dbReference type="Proteomes" id="UP001153678"/>
    </source>
</evidence>
<dbReference type="AlphaFoldDB" id="A0A9W4X050"/>
<comment type="caution">
    <text evidence="1">The sequence shown here is derived from an EMBL/GenBank/DDBJ whole genome shotgun (WGS) entry which is preliminary data.</text>
</comment>
<evidence type="ECO:0000313" key="1">
    <source>
        <dbReference type="EMBL" id="CAI2185357.1"/>
    </source>
</evidence>
<dbReference type="Proteomes" id="UP001153678">
    <property type="component" value="Unassembled WGS sequence"/>
</dbReference>
<organism evidence="1 2">
    <name type="scientific">Funneliformis geosporum</name>
    <dbReference type="NCBI Taxonomy" id="1117311"/>
    <lineage>
        <taxon>Eukaryota</taxon>
        <taxon>Fungi</taxon>
        <taxon>Fungi incertae sedis</taxon>
        <taxon>Mucoromycota</taxon>
        <taxon>Glomeromycotina</taxon>
        <taxon>Glomeromycetes</taxon>
        <taxon>Glomerales</taxon>
        <taxon>Glomeraceae</taxon>
        <taxon>Funneliformis</taxon>
    </lineage>
</organism>